<name>A0A165DE45_9APHY</name>
<dbReference type="InParanoid" id="A0A165DE45"/>
<dbReference type="OrthoDB" id="439808at2759"/>
<organism evidence="2 3">
    <name type="scientific">Laetiporus sulphureus 93-53</name>
    <dbReference type="NCBI Taxonomy" id="1314785"/>
    <lineage>
        <taxon>Eukaryota</taxon>
        <taxon>Fungi</taxon>
        <taxon>Dikarya</taxon>
        <taxon>Basidiomycota</taxon>
        <taxon>Agaricomycotina</taxon>
        <taxon>Agaricomycetes</taxon>
        <taxon>Polyporales</taxon>
        <taxon>Laetiporus</taxon>
    </lineage>
</organism>
<evidence type="ECO:0000313" key="3">
    <source>
        <dbReference type="Proteomes" id="UP000076871"/>
    </source>
</evidence>
<feature type="region of interest" description="Disordered" evidence="1">
    <location>
        <begin position="1"/>
        <end position="77"/>
    </location>
</feature>
<accession>A0A165DE45</accession>
<feature type="compositionally biased region" description="Acidic residues" evidence="1">
    <location>
        <begin position="19"/>
        <end position="28"/>
    </location>
</feature>
<dbReference type="EMBL" id="KV427635">
    <property type="protein sequence ID" value="KZT04681.1"/>
    <property type="molecule type" value="Genomic_DNA"/>
</dbReference>
<evidence type="ECO:0000256" key="1">
    <source>
        <dbReference type="SAM" id="MobiDB-lite"/>
    </source>
</evidence>
<feature type="compositionally biased region" description="Basic residues" evidence="1">
    <location>
        <begin position="68"/>
        <end position="77"/>
    </location>
</feature>
<reference evidence="2 3" key="1">
    <citation type="journal article" date="2016" name="Mol. Biol. Evol.">
        <title>Comparative Genomics of Early-Diverging Mushroom-Forming Fungi Provides Insights into the Origins of Lignocellulose Decay Capabilities.</title>
        <authorList>
            <person name="Nagy L.G."/>
            <person name="Riley R."/>
            <person name="Tritt A."/>
            <person name="Adam C."/>
            <person name="Daum C."/>
            <person name="Floudas D."/>
            <person name="Sun H."/>
            <person name="Yadav J.S."/>
            <person name="Pangilinan J."/>
            <person name="Larsson K.H."/>
            <person name="Matsuura K."/>
            <person name="Barry K."/>
            <person name="Labutti K."/>
            <person name="Kuo R."/>
            <person name="Ohm R.A."/>
            <person name="Bhattacharya S.S."/>
            <person name="Shirouzu T."/>
            <person name="Yoshinaga Y."/>
            <person name="Martin F.M."/>
            <person name="Grigoriev I.V."/>
            <person name="Hibbett D.S."/>
        </authorList>
    </citation>
    <scope>NUCLEOTIDE SEQUENCE [LARGE SCALE GENOMIC DNA]</scope>
    <source>
        <strain evidence="2 3">93-53</strain>
    </source>
</reference>
<dbReference type="RefSeq" id="XP_040762421.1">
    <property type="nucleotide sequence ID" value="XM_040909310.1"/>
</dbReference>
<keyword evidence="3" id="KW-1185">Reference proteome</keyword>
<protein>
    <submittedName>
        <fullName evidence="2">Uncharacterized protein</fullName>
    </submittedName>
</protein>
<gene>
    <name evidence="2" type="ORF">LAESUDRAFT_727858</name>
</gene>
<feature type="compositionally biased region" description="Basic and acidic residues" evidence="1">
    <location>
        <begin position="38"/>
        <end position="64"/>
    </location>
</feature>
<proteinExistence type="predicted"/>
<dbReference type="AlphaFoldDB" id="A0A165DE45"/>
<dbReference type="Proteomes" id="UP000076871">
    <property type="component" value="Unassembled WGS sequence"/>
</dbReference>
<evidence type="ECO:0000313" key="2">
    <source>
        <dbReference type="EMBL" id="KZT04681.1"/>
    </source>
</evidence>
<dbReference type="GeneID" id="63826339"/>
<sequence length="77" mass="9243">MQPYKYSRIVGTPESANETGEDDPDEDDARYQKRGARVKIEVDEWVKKSDNTQDENDHRWKREQGQAWKRKASWMRD</sequence>